<keyword evidence="3" id="KW-1185">Reference proteome</keyword>
<dbReference type="EMBL" id="AOLW01000047">
    <property type="protein sequence ID" value="EMA17195.1"/>
    <property type="molecule type" value="Genomic_DNA"/>
</dbReference>
<evidence type="ECO:0000313" key="2">
    <source>
        <dbReference type="EMBL" id="EMA17195.1"/>
    </source>
</evidence>
<accession>M0KBG8</accession>
<dbReference type="Proteomes" id="UP000011623">
    <property type="component" value="Unassembled WGS sequence"/>
</dbReference>
<reference evidence="2 3" key="1">
    <citation type="journal article" date="2014" name="PLoS Genet.">
        <title>Phylogenetically driven sequencing of extremely halophilic archaea reveals strategies for static and dynamic osmo-response.</title>
        <authorList>
            <person name="Becker E.A."/>
            <person name="Seitzer P.M."/>
            <person name="Tritt A."/>
            <person name="Larsen D."/>
            <person name="Krusor M."/>
            <person name="Yao A.I."/>
            <person name="Wu D."/>
            <person name="Madern D."/>
            <person name="Eisen J.A."/>
            <person name="Darling A.E."/>
            <person name="Facciotti M.T."/>
        </authorList>
    </citation>
    <scope>NUCLEOTIDE SEQUENCE [LARGE SCALE GENOMIC DNA]</scope>
    <source>
        <strain evidence="2 3">JCM 13557</strain>
    </source>
</reference>
<protein>
    <submittedName>
        <fullName evidence="2">Uncharacterized protein</fullName>
    </submittedName>
</protein>
<sequence>MSRTNIPVSDAVYERLSEHKAEGDTVVDLSLPTPSDGDDVPWDDARRRAFITGYTPSNRAQRVLTALGLAD</sequence>
<proteinExistence type="predicted"/>
<organism evidence="2 3">
    <name type="scientific">Haloarcula amylolytica JCM 13557</name>
    <dbReference type="NCBI Taxonomy" id="1227452"/>
    <lineage>
        <taxon>Archaea</taxon>
        <taxon>Methanobacteriati</taxon>
        <taxon>Methanobacteriota</taxon>
        <taxon>Stenosarchaea group</taxon>
        <taxon>Halobacteria</taxon>
        <taxon>Halobacteriales</taxon>
        <taxon>Haloarculaceae</taxon>
        <taxon>Haloarcula</taxon>
    </lineage>
</organism>
<name>M0KBG8_9EURY</name>
<comment type="caution">
    <text evidence="2">The sequence shown here is derived from an EMBL/GenBank/DDBJ whole genome shotgun (WGS) entry which is preliminary data.</text>
</comment>
<dbReference type="RefSeq" id="WP_008312852.1">
    <property type="nucleotide sequence ID" value="NZ_AOLW01000047.1"/>
</dbReference>
<dbReference type="AlphaFoldDB" id="M0KBG8"/>
<feature type="region of interest" description="Disordered" evidence="1">
    <location>
        <begin position="17"/>
        <end position="40"/>
    </location>
</feature>
<dbReference type="PATRIC" id="fig|1227452.3.peg.3588"/>
<gene>
    <name evidence="2" type="ORF">C442_18035</name>
</gene>
<evidence type="ECO:0000313" key="3">
    <source>
        <dbReference type="Proteomes" id="UP000011623"/>
    </source>
</evidence>
<evidence type="ECO:0000256" key="1">
    <source>
        <dbReference type="SAM" id="MobiDB-lite"/>
    </source>
</evidence>